<accession>A0A8J0UKI7</accession>
<dbReference type="Xenbase" id="XB-GENE-6486340">
    <property type="gene designation" value="pdcd7.L"/>
</dbReference>
<name>A0A8J0UKI7_XENLA</name>
<dbReference type="AGR" id="Xenbase:XB-GENE-6486340"/>
<gene>
    <name evidence="3 4" type="primary">pdcd7.L</name>
</gene>
<proteinExistence type="predicted"/>
<dbReference type="RefSeq" id="XP_018108770.1">
    <property type="nucleotide sequence ID" value="XM_018253281.2"/>
</dbReference>
<dbReference type="InterPro" id="IPR052831">
    <property type="entry name" value="Apoptosis_promoter"/>
</dbReference>
<sequence>MSECTFSYYTEDGAVVRCARLLFVTSAYIISGDDLLSVVMERAPYPYGFQQRPRFGGQKTGNQYQAGGYNAGYQSGQQVPPSREGIPPETRHGAPRFNFPVPGSYRPLHNEGPPGFTPRDGGPEFRMSPQVCQYRGTRNAESNVVAPQHSGATGGPWVGRPPGEMAQHGGPHGVIPDYTAPSSNVSHHSVPPAVMPHHGGPQSGITEHRGHPGGIPQPGGVRVSMPQHRGSTDCLPQYGEPRHYFPQHGEPQANWGAPHTGMHHQGGPLVANSPHFKHMAGMSHGEGLLAANSEHGRPHTAMPLHEDNRPETVLHRFQPASFDFSALPYMNDAGSVNDNHIQHPLPRNVLNQSSHTSENSETENLLGEGMPVKHNISELTREHRHVQQAMNFAPQMDPIFSENSKQQLSQHDHFSGQVDEFIQGRSSIQKREDYLHQGRSAVQGEGPARFQELHGDAMFQFGDNGPSDKEIYQQWLSSFLSHSRRKLPSKNEPVRHTSVAGARELVYSTLHLVSQLSAVCKTLENCDESTESWTEHYSKAVEIRKQLENKMKTIEEPNFIVDVKRKLQSIRKKRLRKKHAQQDTEEGKEEAERMAEKEARIDSWRMQRIHEVEEKKRERELKAAADGVLAEVRKKQSDAKKMLEVLRSLEKLRKLRKEAAARKGVFPPPSADETFEKHIQRLRTLVRKRTTLYDVEERALKVIVEGEQAEERKRDKEKRQKKEREKFLQKQREFDSVLFGDEEPLPPLHPLQPFRQYYLQAEHSVVSLVQIRHEWDQFLVKADHPDAGSIPRGWVLPGPPANDTWATAMQQIE</sequence>
<protein>
    <submittedName>
        <fullName evidence="3">Uncharacterized protein pdcd7.L</fullName>
    </submittedName>
</protein>
<dbReference type="PANTHER" id="PTHR48190">
    <property type="entry name" value="PROGRAMMED CELL DEATH PROTEIN 7"/>
    <property type="match status" value="1"/>
</dbReference>
<evidence type="ECO:0000256" key="1">
    <source>
        <dbReference type="SAM" id="MobiDB-lite"/>
    </source>
</evidence>
<reference evidence="3" key="1">
    <citation type="submission" date="2025-08" db="UniProtKB">
        <authorList>
            <consortium name="RefSeq"/>
        </authorList>
    </citation>
    <scope>IDENTIFICATION</scope>
    <source>
        <strain evidence="3">J_2021</strain>
        <tissue evidence="3">Erythrocytes</tissue>
    </source>
</reference>
<feature type="region of interest" description="Disordered" evidence="1">
    <location>
        <begin position="573"/>
        <end position="597"/>
    </location>
</feature>
<organism evidence="2 3">
    <name type="scientific">Xenopus laevis</name>
    <name type="common">African clawed frog</name>
    <dbReference type="NCBI Taxonomy" id="8355"/>
    <lineage>
        <taxon>Eukaryota</taxon>
        <taxon>Metazoa</taxon>
        <taxon>Chordata</taxon>
        <taxon>Craniata</taxon>
        <taxon>Vertebrata</taxon>
        <taxon>Euteleostomi</taxon>
        <taxon>Amphibia</taxon>
        <taxon>Batrachia</taxon>
        <taxon>Anura</taxon>
        <taxon>Pipoidea</taxon>
        <taxon>Pipidae</taxon>
        <taxon>Xenopodinae</taxon>
        <taxon>Xenopus</taxon>
        <taxon>Xenopus</taxon>
    </lineage>
</organism>
<dbReference type="OrthoDB" id="2289628at2759"/>
<dbReference type="CTD" id="108711490"/>
<evidence type="ECO:0000313" key="4">
    <source>
        <dbReference type="Xenbase" id="XB-GENE-6486340"/>
    </source>
</evidence>
<dbReference type="KEGG" id="xla:108711490"/>
<dbReference type="AlphaFoldDB" id="A0A8J0UKI7"/>
<dbReference type="InterPro" id="IPR031974">
    <property type="entry name" value="PDCD7"/>
</dbReference>
<dbReference type="Pfam" id="PF16021">
    <property type="entry name" value="PDCD7"/>
    <property type="match status" value="1"/>
</dbReference>
<keyword evidence="2" id="KW-1185">Reference proteome</keyword>
<evidence type="ECO:0000313" key="2">
    <source>
        <dbReference type="Proteomes" id="UP000186698"/>
    </source>
</evidence>
<dbReference type="PANTHER" id="PTHR48190:SF2">
    <property type="entry name" value="PROGRAMMED CELL DEATH PROTEIN 7"/>
    <property type="match status" value="1"/>
</dbReference>
<dbReference type="Proteomes" id="UP000186698">
    <property type="component" value="Chromosome 3L"/>
</dbReference>
<dbReference type="GO" id="GO:0005689">
    <property type="term" value="C:U12-type spliceosomal complex"/>
    <property type="evidence" value="ECO:0000318"/>
    <property type="project" value="GO_Central"/>
</dbReference>
<dbReference type="GeneID" id="108711490"/>
<evidence type="ECO:0000313" key="3">
    <source>
        <dbReference type="RefSeq" id="XP_018108770.1"/>
    </source>
</evidence>